<evidence type="ECO:0000256" key="9">
    <source>
        <dbReference type="SAM" id="Phobius"/>
    </source>
</evidence>
<dbReference type="SUPFAM" id="SSF55874">
    <property type="entry name" value="ATPase domain of HSP90 chaperone/DNA topoisomerase II/histidine kinase"/>
    <property type="match status" value="1"/>
</dbReference>
<evidence type="ECO:0000313" key="12">
    <source>
        <dbReference type="Proteomes" id="UP000184388"/>
    </source>
</evidence>
<evidence type="ECO:0000313" key="11">
    <source>
        <dbReference type="EMBL" id="SHN17752.1"/>
    </source>
</evidence>
<feature type="compositionally biased region" description="Basic and acidic residues" evidence="8">
    <location>
        <begin position="657"/>
        <end position="675"/>
    </location>
</feature>
<dbReference type="InterPro" id="IPR050428">
    <property type="entry name" value="TCS_sensor_his_kinase"/>
</dbReference>
<dbReference type="PROSITE" id="PS50109">
    <property type="entry name" value="HIS_KIN"/>
    <property type="match status" value="1"/>
</dbReference>
<evidence type="ECO:0000256" key="2">
    <source>
        <dbReference type="ARBA" id="ARBA00012438"/>
    </source>
</evidence>
<accession>A0A9X8QZ41</accession>
<gene>
    <name evidence="11" type="ORF">SAMN05216268_122127</name>
</gene>
<dbReference type="GO" id="GO:0000160">
    <property type="term" value="P:phosphorelay signal transduction system"/>
    <property type="evidence" value="ECO:0007669"/>
    <property type="project" value="TreeGrafter"/>
</dbReference>
<evidence type="ECO:0000256" key="1">
    <source>
        <dbReference type="ARBA" id="ARBA00000085"/>
    </source>
</evidence>
<keyword evidence="6 11" id="KW-0418">Kinase</keyword>
<feature type="compositionally biased region" description="Acidic residues" evidence="8">
    <location>
        <begin position="416"/>
        <end position="427"/>
    </location>
</feature>
<name>A0A9X8QZ41_9ACTN</name>
<dbReference type="InterPro" id="IPR003594">
    <property type="entry name" value="HATPase_dom"/>
</dbReference>
<evidence type="ECO:0000256" key="3">
    <source>
        <dbReference type="ARBA" id="ARBA00022553"/>
    </source>
</evidence>
<sequence>MPTATPQRTETSPETPRSRGGRHGRAAFPEPVSDAAIRSRLIRLAAVPALLAAVVCAGVAAFVVRSGGARLTGREWAVLAGGLAVVCAVVLLGGLAGSAEARGLARRCGQLRQVCARAQTDLTDLLDRVRNDEWLRPPDDREPLAEPGGDALGRLAHEVAATGRAAEAALIEAVGIVRSDATGNQQKLEVFVNLARRLQSLVHRQILTLDEMEHQVEDPDLLKGLFVIDHLATRIRRHAENLAVLGGAITRRQWTRPITLTEVVRSSTAEVEQYTRIKLVSPFEGTLRGHAVADVVHLLAELVENATEFSDPETPVTVRARHVTAGLAVEVEDRGLGMSPEEQEQMNRLLADPERIDLTELLDDGRIGLYVVSSLAQRHGLLVRLQSSIYGGVQAVVIVPPELLGANSAETREEFPDGMEDEDEEPDPGPGRGQRPYGDRFDDVPDRREAAAGPAPSDAGAPAPALPAADTDTDALAAAVGVLPTGASTSTSTGASTSTGTDARPTRRRIVRTPASATAASVEAAANAPQHGSGAPDGPTGAPFGGGHPADPGPVVLPPPPPPADDVARPRLPRRVKQAHIAPQLRDTPPPPPHRTGPDRLHDPNLMAAYQRGFSRGDPSYAAGLAAAGHLAPAPATTPGQDGTPGSPGDPELLLAPDHDAPMARPRGDDPHHGE</sequence>
<feature type="transmembrane region" description="Helical" evidence="9">
    <location>
        <begin position="41"/>
        <end position="64"/>
    </location>
</feature>
<evidence type="ECO:0000256" key="7">
    <source>
        <dbReference type="ARBA" id="ARBA00022989"/>
    </source>
</evidence>
<feature type="domain" description="Histidine kinase" evidence="10">
    <location>
        <begin position="295"/>
        <end position="403"/>
    </location>
</feature>
<comment type="catalytic activity">
    <reaction evidence="1">
        <text>ATP + protein L-histidine = ADP + protein N-phospho-L-histidine.</text>
        <dbReference type="EC" id="2.7.13.3"/>
    </reaction>
</comment>
<feature type="region of interest" description="Disordered" evidence="8">
    <location>
        <begin position="485"/>
        <end position="605"/>
    </location>
</feature>
<evidence type="ECO:0000256" key="6">
    <source>
        <dbReference type="ARBA" id="ARBA00022777"/>
    </source>
</evidence>
<keyword evidence="9" id="KW-0472">Membrane</keyword>
<dbReference type="Pfam" id="PF02518">
    <property type="entry name" value="HATPase_c"/>
    <property type="match status" value="1"/>
</dbReference>
<organism evidence="11 12">
    <name type="scientific">Streptomyces yunnanensis</name>
    <dbReference type="NCBI Taxonomy" id="156453"/>
    <lineage>
        <taxon>Bacteria</taxon>
        <taxon>Bacillati</taxon>
        <taxon>Actinomycetota</taxon>
        <taxon>Actinomycetes</taxon>
        <taxon>Kitasatosporales</taxon>
        <taxon>Streptomycetaceae</taxon>
        <taxon>Streptomyces</taxon>
    </lineage>
</organism>
<dbReference type="Proteomes" id="UP000184388">
    <property type="component" value="Unassembled WGS sequence"/>
</dbReference>
<proteinExistence type="predicted"/>
<dbReference type="InterPro" id="IPR005467">
    <property type="entry name" value="His_kinase_dom"/>
</dbReference>
<feature type="transmembrane region" description="Helical" evidence="9">
    <location>
        <begin position="76"/>
        <end position="97"/>
    </location>
</feature>
<feature type="compositionally biased region" description="Polar residues" evidence="8">
    <location>
        <begin position="1"/>
        <end position="15"/>
    </location>
</feature>
<dbReference type="PANTHER" id="PTHR45436">
    <property type="entry name" value="SENSOR HISTIDINE KINASE YKOH"/>
    <property type="match status" value="1"/>
</dbReference>
<comment type="caution">
    <text evidence="11">The sequence shown here is derived from an EMBL/GenBank/DDBJ whole genome shotgun (WGS) entry which is preliminary data.</text>
</comment>
<keyword evidence="7 9" id="KW-1133">Transmembrane helix</keyword>
<dbReference type="PANTHER" id="PTHR45436:SF5">
    <property type="entry name" value="SENSOR HISTIDINE KINASE TRCS"/>
    <property type="match status" value="1"/>
</dbReference>
<evidence type="ECO:0000256" key="8">
    <source>
        <dbReference type="SAM" id="MobiDB-lite"/>
    </source>
</evidence>
<feature type="region of interest" description="Disordered" evidence="8">
    <location>
        <begin position="412"/>
        <end position="468"/>
    </location>
</feature>
<feature type="compositionally biased region" description="Low complexity" evidence="8">
    <location>
        <begin position="485"/>
        <end position="501"/>
    </location>
</feature>
<feature type="region of interest" description="Disordered" evidence="8">
    <location>
        <begin position="1"/>
        <end position="29"/>
    </location>
</feature>
<dbReference type="EMBL" id="FRBK01000022">
    <property type="protein sequence ID" value="SHN17752.1"/>
    <property type="molecule type" value="Genomic_DNA"/>
</dbReference>
<dbReference type="GO" id="GO:0004673">
    <property type="term" value="F:protein histidine kinase activity"/>
    <property type="evidence" value="ECO:0007669"/>
    <property type="project" value="UniProtKB-EC"/>
</dbReference>
<dbReference type="GO" id="GO:0005886">
    <property type="term" value="C:plasma membrane"/>
    <property type="evidence" value="ECO:0007669"/>
    <property type="project" value="TreeGrafter"/>
</dbReference>
<keyword evidence="4" id="KW-0808">Transferase</keyword>
<feature type="compositionally biased region" description="Low complexity" evidence="8">
    <location>
        <begin position="631"/>
        <end position="640"/>
    </location>
</feature>
<dbReference type="RefSeq" id="WP_079182296.1">
    <property type="nucleotide sequence ID" value="NZ_FRBK01000022.1"/>
</dbReference>
<evidence type="ECO:0000259" key="10">
    <source>
        <dbReference type="PROSITE" id="PS50109"/>
    </source>
</evidence>
<evidence type="ECO:0000256" key="4">
    <source>
        <dbReference type="ARBA" id="ARBA00022679"/>
    </source>
</evidence>
<feature type="compositionally biased region" description="Pro residues" evidence="8">
    <location>
        <begin position="551"/>
        <end position="564"/>
    </location>
</feature>
<dbReference type="InterPro" id="IPR036890">
    <property type="entry name" value="HATPase_C_sf"/>
</dbReference>
<feature type="compositionally biased region" description="Basic and acidic residues" evidence="8">
    <location>
        <begin position="437"/>
        <end position="450"/>
    </location>
</feature>
<dbReference type="EC" id="2.7.13.3" evidence="2"/>
<feature type="compositionally biased region" description="Low complexity" evidence="8">
    <location>
        <begin position="451"/>
        <end position="468"/>
    </location>
</feature>
<keyword evidence="3" id="KW-0597">Phosphoprotein</keyword>
<protein>
    <recommendedName>
        <fullName evidence="2">histidine kinase</fullName>
        <ecNumber evidence="2">2.7.13.3</ecNumber>
    </recommendedName>
</protein>
<dbReference type="Gene3D" id="3.30.565.10">
    <property type="entry name" value="Histidine kinase-like ATPase, C-terminal domain"/>
    <property type="match status" value="1"/>
</dbReference>
<feature type="region of interest" description="Disordered" evidence="8">
    <location>
        <begin position="631"/>
        <end position="675"/>
    </location>
</feature>
<reference evidence="12" key="1">
    <citation type="submission" date="2016-11" db="EMBL/GenBank/DDBJ databases">
        <authorList>
            <person name="Jaros S."/>
            <person name="Januszkiewicz K."/>
            <person name="Wedrychowicz H."/>
        </authorList>
    </citation>
    <scope>NUCLEOTIDE SEQUENCE [LARGE SCALE GENOMIC DNA]</scope>
    <source>
        <strain evidence="12">CGMCC 4.3555</strain>
    </source>
</reference>
<keyword evidence="5 9" id="KW-0812">Transmembrane</keyword>
<dbReference type="SMART" id="SM00387">
    <property type="entry name" value="HATPase_c"/>
    <property type="match status" value="1"/>
</dbReference>
<evidence type="ECO:0000256" key="5">
    <source>
        <dbReference type="ARBA" id="ARBA00022692"/>
    </source>
</evidence>
<dbReference type="AlphaFoldDB" id="A0A9X8QZ41"/>
<feature type="compositionally biased region" description="Low complexity" evidence="8">
    <location>
        <begin position="515"/>
        <end position="528"/>
    </location>
</feature>